<name>K1X5C2_9BACT</name>
<gene>
    <name evidence="2" type="ORF">ACD_80C00072G0003</name>
</gene>
<evidence type="ECO:0000313" key="2">
    <source>
        <dbReference type="EMBL" id="EKD25390.1"/>
    </source>
</evidence>
<proteinExistence type="predicted"/>
<evidence type="ECO:0000256" key="1">
    <source>
        <dbReference type="SAM" id="Phobius"/>
    </source>
</evidence>
<keyword evidence="1" id="KW-1133">Transmembrane helix</keyword>
<dbReference type="EMBL" id="AMFJ01036079">
    <property type="protein sequence ID" value="EKD25390.1"/>
    <property type="molecule type" value="Genomic_DNA"/>
</dbReference>
<keyword evidence="1" id="KW-0472">Membrane</keyword>
<sequence length="513" mass="60341">MKLFFLKEHSLYKIFKTIEKVPNGRTIYIYIDTEHSFFDNERRGKEIKELLQKKDLNAMFVTKTEKSKYFFSSLGLNVLHQEKHKIIKYLRLIYDFFFNIKKFHLQVYTKKNYIFYVVFGFEVIFVLVILFLLYSLILPSTNINITPTSQIESVIYNFRYYPSSDTEFQQYSRYLSVSYYTGYIDYKYDMTVSTANIKYIQHPSQGTIELINKTPKDYSFVKNTRFVTDDGRQFISLKDFSVLQGTENNPGKKVVLLQAMEQDIQWVLMGSRGNITKWTKVFIKNMTNSYYSQNIYGQVIENFSGGNLQSQWVVSVKDIGILSGKLVDAIYKQKSNIVTNNFKSPENIVLNFDSLITTEIKDIQIHNVPGEKTPLIKWSIIVRFNFNYIKKADLLSVVDKYVKQRLYDKMKLFEVDTSSIVFFKDLKQESWHVFVIPTKVDIKQSYDFAKDINGIVSDIKERTIGLTEDKAREILFSYPEISSFTIKIKPRWYTTVSKLKSRINVYVDGKTIK</sequence>
<evidence type="ECO:0008006" key="3">
    <source>
        <dbReference type="Google" id="ProtNLM"/>
    </source>
</evidence>
<accession>K1X5C2</accession>
<feature type="transmembrane region" description="Helical" evidence="1">
    <location>
        <begin position="113"/>
        <end position="137"/>
    </location>
</feature>
<comment type="caution">
    <text evidence="2">The sequence shown here is derived from an EMBL/GenBank/DDBJ whole genome shotgun (WGS) entry which is preliminary data.</text>
</comment>
<dbReference type="AlphaFoldDB" id="K1X5C2"/>
<protein>
    <recommendedName>
        <fullName evidence="3">Baseplate protein J-like domain-containing protein</fullName>
    </recommendedName>
</protein>
<organism evidence="2">
    <name type="scientific">uncultured bacterium</name>
    <name type="common">gcode 4</name>
    <dbReference type="NCBI Taxonomy" id="1234023"/>
    <lineage>
        <taxon>Bacteria</taxon>
        <taxon>environmental samples</taxon>
    </lineage>
</organism>
<reference evidence="2" key="1">
    <citation type="journal article" date="2012" name="Science">
        <title>Fermentation, hydrogen, and sulfur metabolism in multiple uncultivated bacterial phyla.</title>
        <authorList>
            <person name="Wrighton K.C."/>
            <person name="Thomas B.C."/>
            <person name="Sharon I."/>
            <person name="Miller C.S."/>
            <person name="Castelle C.J."/>
            <person name="VerBerkmoes N.C."/>
            <person name="Wilkins M.J."/>
            <person name="Hettich R.L."/>
            <person name="Lipton M.S."/>
            <person name="Williams K.H."/>
            <person name="Long P.E."/>
            <person name="Banfield J.F."/>
        </authorList>
    </citation>
    <scope>NUCLEOTIDE SEQUENCE [LARGE SCALE GENOMIC DNA]</scope>
</reference>
<keyword evidence="1" id="KW-0812">Transmembrane</keyword>